<evidence type="ECO:0000313" key="1">
    <source>
        <dbReference type="EnsemblPlants" id="TraesCS3A02G422900.2"/>
    </source>
</evidence>
<keyword evidence="2" id="KW-1185">Reference proteome</keyword>
<accession>A0A3B6EN20</accession>
<dbReference type="InterPro" id="IPR051650">
    <property type="entry name" value="SL_signaling_regulator"/>
</dbReference>
<reference evidence="1" key="2">
    <citation type="submission" date="2018-10" db="UniProtKB">
        <authorList>
            <consortium name="EnsemblPlants"/>
        </authorList>
    </citation>
    <scope>IDENTIFICATION</scope>
</reference>
<dbReference type="OMA" id="HRYKCTK"/>
<dbReference type="Gramene" id="TraesCS3A03G0981900.2">
    <property type="protein sequence ID" value="TraesCS3A03G0981900.2.CDS"/>
    <property type="gene ID" value="TraesCS3A03G0981900"/>
</dbReference>
<dbReference type="OrthoDB" id="687835at2759"/>
<dbReference type="Gramene" id="TraesCS3A02G422900.2">
    <property type="protein sequence ID" value="TraesCS3A02G422900.2"/>
    <property type="gene ID" value="TraesCS3A02G422900"/>
</dbReference>
<dbReference type="PANTHER" id="PTHR43572">
    <property type="entry name" value="CHAPERONE PROTEIN CLPD, CHLOROPLASTIC"/>
    <property type="match status" value="1"/>
</dbReference>
<proteinExistence type="predicted"/>
<organism evidence="1">
    <name type="scientific">Triticum aestivum</name>
    <name type="common">Wheat</name>
    <dbReference type="NCBI Taxonomy" id="4565"/>
    <lineage>
        <taxon>Eukaryota</taxon>
        <taxon>Viridiplantae</taxon>
        <taxon>Streptophyta</taxon>
        <taxon>Embryophyta</taxon>
        <taxon>Tracheophyta</taxon>
        <taxon>Spermatophyta</taxon>
        <taxon>Magnoliopsida</taxon>
        <taxon>Liliopsida</taxon>
        <taxon>Poales</taxon>
        <taxon>Poaceae</taxon>
        <taxon>BOP clade</taxon>
        <taxon>Pooideae</taxon>
        <taxon>Triticodae</taxon>
        <taxon>Triticeae</taxon>
        <taxon>Triticinae</taxon>
        <taxon>Triticum</taxon>
    </lineage>
</organism>
<dbReference type="PANTHER" id="PTHR43572:SF76">
    <property type="entry name" value="CLP R DOMAIN-CONTAINING PROTEIN"/>
    <property type="match status" value="1"/>
</dbReference>
<dbReference type="InterPro" id="IPR027417">
    <property type="entry name" value="P-loop_NTPase"/>
</dbReference>
<dbReference type="Proteomes" id="UP000019116">
    <property type="component" value="Chromosome 3A"/>
</dbReference>
<dbReference type="STRING" id="4565.A0A3B6EN20"/>
<reference evidence="1" key="1">
    <citation type="submission" date="2018-08" db="EMBL/GenBank/DDBJ databases">
        <authorList>
            <person name="Rossello M."/>
        </authorList>
    </citation>
    <scope>NUCLEOTIDE SEQUENCE [LARGE SCALE GENOMIC DNA]</scope>
    <source>
        <strain evidence="1">cv. Chinese Spring</strain>
    </source>
</reference>
<dbReference type="Gene3D" id="3.40.50.300">
    <property type="entry name" value="P-loop containing nucleotide triphosphate hydrolases"/>
    <property type="match status" value="1"/>
</dbReference>
<dbReference type="AlphaFoldDB" id="A0A3B6EN20"/>
<name>A0A3B6EN20_WHEAT</name>
<protein>
    <submittedName>
        <fullName evidence="1">Uncharacterized protein</fullName>
    </submittedName>
</protein>
<dbReference type="SUPFAM" id="SSF52540">
    <property type="entry name" value="P-loop containing nucleoside triphosphate hydrolases"/>
    <property type="match status" value="1"/>
</dbReference>
<evidence type="ECO:0000313" key="2">
    <source>
        <dbReference type="Proteomes" id="UP000019116"/>
    </source>
</evidence>
<dbReference type="SMR" id="A0A3B6EN20"/>
<dbReference type="EnsemblPlants" id="TraesCS3A02G422900.2">
    <property type="protein sequence ID" value="TraesCS3A02G422900.2"/>
    <property type="gene ID" value="TraesCS3A02G422900"/>
</dbReference>
<sequence length="266" mass="29206">MQVFSRRPKFTELTAHNLKILSDALELRVPWHGNIVPGISSTVLQCRSGVTRRRAGDKPSNSLSSSMTTWLLFRGRDGVGKTAVARELARLVFGSYADFTALQGYPDIPARNGKLALKRLRSPENDGDGNAKLFEAIAENPHRVILINGVDQLGRDSETCIKNAMAGGTLMGGCNGDVVGLEDAIVVLSYEELDPRSVVCASSQRAKRPFSRQNREEGDTAKMEVRSRRRLRWDLNVCAVDGEEEEDSVADDEGILNAVDGVFLFN</sequence>